<organism evidence="13 14">
    <name type="scientific">Olea europaea subsp. europaea</name>
    <dbReference type="NCBI Taxonomy" id="158383"/>
    <lineage>
        <taxon>Eukaryota</taxon>
        <taxon>Viridiplantae</taxon>
        <taxon>Streptophyta</taxon>
        <taxon>Embryophyta</taxon>
        <taxon>Tracheophyta</taxon>
        <taxon>Spermatophyta</taxon>
        <taxon>Magnoliopsida</taxon>
        <taxon>eudicotyledons</taxon>
        <taxon>Gunneridae</taxon>
        <taxon>Pentapetalae</taxon>
        <taxon>asterids</taxon>
        <taxon>lamiids</taxon>
        <taxon>Lamiales</taxon>
        <taxon>Oleaceae</taxon>
        <taxon>Oleeae</taxon>
        <taxon>Olea</taxon>
    </lineage>
</organism>
<evidence type="ECO:0000313" key="13">
    <source>
        <dbReference type="EMBL" id="CAA3021635.1"/>
    </source>
</evidence>
<dbReference type="Gene3D" id="1.20.58.1040">
    <property type="match status" value="1"/>
</dbReference>
<keyword evidence="2" id="KW-1003">Cell membrane</keyword>
<evidence type="ECO:0000256" key="3">
    <source>
        <dbReference type="ARBA" id="ARBA00022622"/>
    </source>
</evidence>
<keyword evidence="4 11" id="KW-0732">Signal</keyword>
<reference evidence="13 14" key="1">
    <citation type="submission" date="2019-12" db="EMBL/GenBank/DDBJ databases">
        <authorList>
            <person name="Alioto T."/>
            <person name="Alioto T."/>
            <person name="Gomez Garrido J."/>
        </authorList>
    </citation>
    <scope>NUCLEOTIDE SEQUENCE [LARGE SCALE GENOMIC DNA]</scope>
</reference>
<keyword evidence="3" id="KW-0336">GPI-anchor</keyword>
<dbReference type="AlphaFoldDB" id="A0A8S0URQ4"/>
<proteinExistence type="predicted"/>
<feature type="region of interest" description="Disordered" evidence="9">
    <location>
        <begin position="108"/>
        <end position="203"/>
    </location>
</feature>
<evidence type="ECO:0000256" key="8">
    <source>
        <dbReference type="ARBA" id="ARBA00023288"/>
    </source>
</evidence>
<dbReference type="InterPro" id="IPR012946">
    <property type="entry name" value="X8"/>
</dbReference>
<feature type="signal peptide" evidence="11">
    <location>
        <begin position="1"/>
        <end position="20"/>
    </location>
</feature>
<evidence type="ECO:0000256" key="2">
    <source>
        <dbReference type="ARBA" id="ARBA00022475"/>
    </source>
</evidence>
<comment type="caution">
    <text evidence="13">The sequence shown here is derived from an EMBL/GenBank/DDBJ whole genome shotgun (WGS) entry which is preliminary data.</text>
</comment>
<dbReference type="PANTHER" id="PTHR31044:SF25">
    <property type="entry name" value="PLASMODESMATA CALLOSE-BINDING PROTEIN 3"/>
    <property type="match status" value="1"/>
</dbReference>
<evidence type="ECO:0000256" key="11">
    <source>
        <dbReference type="SAM" id="SignalP"/>
    </source>
</evidence>
<evidence type="ECO:0000256" key="10">
    <source>
        <dbReference type="SAM" id="Phobius"/>
    </source>
</evidence>
<dbReference type="InterPro" id="IPR044788">
    <property type="entry name" value="X8_dom_prot"/>
</dbReference>
<evidence type="ECO:0000256" key="7">
    <source>
        <dbReference type="ARBA" id="ARBA00023180"/>
    </source>
</evidence>
<keyword evidence="7" id="KW-0325">Glycoprotein</keyword>
<dbReference type="Gramene" id="OE9A111588T2">
    <property type="protein sequence ID" value="OE9A111588C2"/>
    <property type="gene ID" value="OE9A111588"/>
</dbReference>
<sequence>MAGLVLFLLLILAMASNSSATASTWCICKEGVSEAVLQKTLDYACGNGADCTATRQNGACFIPNTVKAHCNYAVNSYFQRKAQAASACDFSGTARVVTSDPSAAGCVYPTSTSSTTSTPVAMPSVAPTTATPSTTPTSNSGSPLGTTPSGTATPNGGSPVVTTPSTTTTTGSTTLNGTSPLVTTPSIGVLGGTNSSLGPSGSDINTDMNDGGISLQNIRPYSFFTMIIASFAGFLFLWA</sequence>
<protein>
    <submittedName>
        <fullName evidence="13">PLASMODESMATA CALLOSE-BINDING PROTEIN 2-like</fullName>
    </submittedName>
</protein>
<accession>A0A8S0URQ4</accession>
<dbReference type="EMBL" id="CACTIH010009058">
    <property type="protein sequence ID" value="CAA3021635.1"/>
    <property type="molecule type" value="Genomic_DNA"/>
</dbReference>
<evidence type="ECO:0000259" key="12">
    <source>
        <dbReference type="SMART" id="SM00768"/>
    </source>
</evidence>
<feature type="domain" description="X8" evidence="12">
    <location>
        <begin position="24"/>
        <end position="108"/>
    </location>
</feature>
<evidence type="ECO:0000256" key="5">
    <source>
        <dbReference type="ARBA" id="ARBA00023136"/>
    </source>
</evidence>
<dbReference type="OrthoDB" id="1930814at2759"/>
<dbReference type="SMART" id="SM00768">
    <property type="entry name" value="X8"/>
    <property type="match status" value="1"/>
</dbReference>
<feature type="compositionally biased region" description="Low complexity" evidence="9">
    <location>
        <begin position="110"/>
        <end position="181"/>
    </location>
</feature>
<evidence type="ECO:0000256" key="1">
    <source>
        <dbReference type="ARBA" id="ARBA00004609"/>
    </source>
</evidence>
<dbReference type="GO" id="GO:0098552">
    <property type="term" value="C:side of membrane"/>
    <property type="evidence" value="ECO:0007669"/>
    <property type="project" value="UniProtKB-KW"/>
</dbReference>
<evidence type="ECO:0000256" key="4">
    <source>
        <dbReference type="ARBA" id="ARBA00022729"/>
    </source>
</evidence>
<keyword evidence="5 10" id="KW-0472">Membrane</keyword>
<dbReference type="GO" id="GO:0005886">
    <property type="term" value="C:plasma membrane"/>
    <property type="evidence" value="ECO:0007669"/>
    <property type="project" value="UniProtKB-SubCell"/>
</dbReference>
<dbReference type="Pfam" id="PF07983">
    <property type="entry name" value="X8"/>
    <property type="match status" value="1"/>
</dbReference>
<evidence type="ECO:0000313" key="14">
    <source>
        <dbReference type="Proteomes" id="UP000594638"/>
    </source>
</evidence>
<gene>
    <name evidence="13" type="ORF">OLEA9_A111588</name>
</gene>
<keyword evidence="10" id="KW-0812">Transmembrane</keyword>
<dbReference type="Proteomes" id="UP000594638">
    <property type="component" value="Unassembled WGS sequence"/>
</dbReference>
<keyword evidence="10" id="KW-1133">Transmembrane helix</keyword>
<name>A0A8S0URQ4_OLEEU</name>
<feature type="compositionally biased region" description="Polar residues" evidence="9">
    <location>
        <begin position="182"/>
        <end position="203"/>
    </location>
</feature>
<feature type="chain" id="PRO_5035918614" evidence="11">
    <location>
        <begin position="21"/>
        <end position="239"/>
    </location>
</feature>
<evidence type="ECO:0000256" key="9">
    <source>
        <dbReference type="SAM" id="MobiDB-lite"/>
    </source>
</evidence>
<keyword evidence="6" id="KW-1015">Disulfide bond</keyword>
<keyword evidence="8" id="KW-0449">Lipoprotein</keyword>
<dbReference type="FunFam" id="1.20.58.1040:FF:000001">
    <property type="entry name" value="Glucan endo-1,3-beta-glucosidase 4"/>
    <property type="match status" value="1"/>
</dbReference>
<evidence type="ECO:0000256" key="6">
    <source>
        <dbReference type="ARBA" id="ARBA00023157"/>
    </source>
</evidence>
<feature type="transmembrane region" description="Helical" evidence="10">
    <location>
        <begin position="221"/>
        <end position="238"/>
    </location>
</feature>
<comment type="subcellular location">
    <subcellularLocation>
        <location evidence="1">Cell membrane</location>
        <topology evidence="1">Lipid-anchor</topology>
        <topology evidence="1">GPI-anchor</topology>
    </subcellularLocation>
</comment>
<dbReference type="GO" id="GO:0009506">
    <property type="term" value="C:plasmodesma"/>
    <property type="evidence" value="ECO:0007669"/>
    <property type="project" value="UniProtKB-ARBA"/>
</dbReference>
<dbReference type="PANTHER" id="PTHR31044">
    <property type="entry name" value="BETA-1,3 GLUCANASE"/>
    <property type="match status" value="1"/>
</dbReference>
<keyword evidence="14" id="KW-1185">Reference proteome</keyword>